<dbReference type="EMBL" id="KV425919">
    <property type="protein sequence ID" value="KZV98404.1"/>
    <property type="molecule type" value="Genomic_DNA"/>
</dbReference>
<organism evidence="2 3">
    <name type="scientific">Exidia glandulosa HHB12029</name>
    <dbReference type="NCBI Taxonomy" id="1314781"/>
    <lineage>
        <taxon>Eukaryota</taxon>
        <taxon>Fungi</taxon>
        <taxon>Dikarya</taxon>
        <taxon>Basidiomycota</taxon>
        <taxon>Agaricomycotina</taxon>
        <taxon>Agaricomycetes</taxon>
        <taxon>Auriculariales</taxon>
        <taxon>Exidiaceae</taxon>
        <taxon>Exidia</taxon>
    </lineage>
</organism>
<evidence type="ECO:0000256" key="1">
    <source>
        <dbReference type="SAM" id="MobiDB-lite"/>
    </source>
</evidence>
<feature type="compositionally biased region" description="Basic residues" evidence="1">
    <location>
        <begin position="151"/>
        <end position="160"/>
    </location>
</feature>
<dbReference type="Proteomes" id="UP000077266">
    <property type="component" value="Unassembled WGS sequence"/>
</dbReference>
<feature type="region of interest" description="Disordered" evidence="1">
    <location>
        <begin position="143"/>
        <end position="174"/>
    </location>
</feature>
<feature type="compositionally biased region" description="Low complexity" evidence="1">
    <location>
        <begin position="51"/>
        <end position="69"/>
    </location>
</feature>
<reference evidence="2 3" key="1">
    <citation type="journal article" date="2016" name="Mol. Biol. Evol.">
        <title>Comparative Genomics of Early-Diverging Mushroom-Forming Fungi Provides Insights into the Origins of Lignocellulose Decay Capabilities.</title>
        <authorList>
            <person name="Nagy L.G."/>
            <person name="Riley R."/>
            <person name="Tritt A."/>
            <person name="Adam C."/>
            <person name="Daum C."/>
            <person name="Floudas D."/>
            <person name="Sun H."/>
            <person name="Yadav J.S."/>
            <person name="Pangilinan J."/>
            <person name="Larsson K.H."/>
            <person name="Matsuura K."/>
            <person name="Barry K."/>
            <person name="Labutti K."/>
            <person name="Kuo R."/>
            <person name="Ohm R.A."/>
            <person name="Bhattacharya S.S."/>
            <person name="Shirouzu T."/>
            <person name="Yoshinaga Y."/>
            <person name="Martin F.M."/>
            <person name="Grigoriev I.V."/>
            <person name="Hibbett D.S."/>
        </authorList>
    </citation>
    <scope>NUCLEOTIDE SEQUENCE [LARGE SCALE GENOMIC DNA]</scope>
    <source>
        <strain evidence="2 3">HHB12029</strain>
    </source>
</reference>
<dbReference type="AlphaFoldDB" id="A0A165LVW5"/>
<keyword evidence="3" id="KW-1185">Reference proteome</keyword>
<sequence>MHLQHRDPTHKEKLQQLDPSLIFALEAYPEHAFQVPFLDDIRFWLDDDGPARAPSSQAPPTAPSASSSAIHQRDLAQEGQTDSEVTSGSASASSQRVPTPRTRRKRTPGPFIDSDHPRATTRPHPVTESNLLSPALALESIKAPLFAPQRPSKKKTRSGLRRAQGPTPGVAKRTRHDGTLVPAYPCARCVEKDLECLICYVGGACNTCRAVARKCDVVDQKNKYDGSISRKRT</sequence>
<dbReference type="InParanoid" id="A0A165LVW5"/>
<name>A0A165LVW5_EXIGL</name>
<protein>
    <submittedName>
        <fullName evidence="2">Uncharacterized protein</fullName>
    </submittedName>
</protein>
<proteinExistence type="predicted"/>
<evidence type="ECO:0000313" key="3">
    <source>
        <dbReference type="Proteomes" id="UP000077266"/>
    </source>
</evidence>
<feature type="region of interest" description="Disordered" evidence="1">
    <location>
        <begin position="49"/>
        <end position="127"/>
    </location>
</feature>
<dbReference type="OrthoDB" id="10632901at2759"/>
<evidence type="ECO:0000313" key="2">
    <source>
        <dbReference type="EMBL" id="KZV98404.1"/>
    </source>
</evidence>
<accession>A0A165LVW5</accession>
<feature type="compositionally biased region" description="Low complexity" evidence="1">
    <location>
        <begin position="87"/>
        <end position="100"/>
    </location>
</feature>
<gene>
    <name evidence="2" type="ORF">EXIGLDRAFT_728134</name>
</gene>